<dbReference type="PANTHER" id="PTHR12290">
    <property type="entry name" value="CORNICHON-RELATED"/>
    <property type="match status" value="1"/>
</dbReference>
<comment type="subcellular location">
    <subcellularLocation>
        <location evidence="1">Membrane</location>
        <topology evidence="1">Multi-pass membrane protein</topology>
    </subcellularLocation>
</comment>
<organism evidence="7 8">
    <name type="scientific">Lingula anatina</name>
    <name type="common">Brachiopod</name>
    <name type="synonym">Lingula unguis</name>
    <dbReference type="NCBI Taxonomy" id="7574"/>
    <lineage>
        <taxon>Eukaryota</taxon>
        <taxon>Metazoa</taxon>
        <taxon>Spiralia</taxon>
        <taxon>Lophotrochozoa</taxon>
        <taxon>Brachiopoda</taxon>
        <taxon>Linguliformea</taxon>
        <taxon>Lingulata</taxon>
        <taxon>Lingulida</taxon>
        <taxon>Linguloidea</taxon>
        <taxon>Lingulidae</taxon>
        <taxon>Lingula</taxon>
    </lineage>
</organism>
<dbReference type="GeneID" id="106173311"/>
<dbReference type="GO" id="GO:0016192">
    <property type="term" value="P:vesicle-mediated transport"/>
    <property type="evidence" value="ECO:0007669"/>
    <property type="project" value="InterPro"/>
</dbReference>
<dbReference type="GO" id="GO:0016020">
    <property type="term" value="C:membrane"/>
    <property type="evidence" value="ECO:0007669"/>
    <property type="project" value="UniProtKB-SubCell"/>
</dbReference>
<dbReference type="OrthoDB" id="8775810at2759"/>
<evidence type="ECO:0000313" key="7">
    <source>
        <dbReference type="Proteomes" id="UP000085678"/>
    </source>
</evidence>
<dbReference type="FunCoup" id="A0A1S3JIX4">
    <property type="interactions" value="615"/>
</dbReference>
<comment type="similarity">
    <text evidence="2">Belongs to the cornichon family.</text>
</comment>
<protein>
    <submittedName>
        <fullName evidence="8">Protein cornichon homolog 4</fullName>
    </submittedName>
</protein>
<feature type="transmembrane region" description="Helical" evidence="6">
    <location>
        <begin position="54"/>
        <end position="75"/>
    </location>
</feature>
<evidence type="ECO:0000256" key="1">
    <source>
        <dbReference type="ARBA" id="ARBA00004141"/>
    </source>
</evidence>
<keyword evidence="4 6" id="KW-1133">Transmembrane helix</keyword>
<evidence type="ECO:0000256" key="5">
    <source>
        <dbReference type="ARBA" id="ARBA00023136"/>
    </source>
</evidence>
<proteinExistence type="inferred from homology"/>
<reference evidence="8" key="1">
    <citation type="submission" date="2025-08" db="UniProtKB">
        <authorList>
            <consortium name="RefSeq"/>
        </authorList>
    </citation>
    <scope>IDENTIFICATION</scope>
    <source>
        <tissue evidence="8">Gonads</tissue>
    </source>
</reference>
<keyword evidence="7" id="KW-1185">Reference proteome</keyword>
<dbReference type="Proteomes" id="UP000085678">
    <property type="component" value="Unplaced"/>
</dbReference>
<dbReference type="RefSeq" id="XP_013409854.1">
    <property type="nucleotide sequence ID" value="XM_013554400.1"/>
</dbReference>
<dbReference type="AlphaFoldDB" id="A0A1S3JIX4"/>
<dbReference type="SMART" id="SM01398">
    <property type="entry name" value="Cornichon"/>
    <property type="match status" value="1"/>
</dbReference>
<feature type="transmembrane region" description="Helical" evidence="6">
    <location>
        <begin position="120"/>
        <end position="139"/>
    </location>
</feature>
<accession>A0A1S3JIX4</accession>
<keyword evidence="5 6" id="KW-0472">Membrane</keyword>
<evidence type="ECO:0000256" key="3">
    <source>
        <dbReference type="ARBA" id="ARBA00022692"/>
    </source>
</evidence>
<keyword evidence="3 6" id="KW-0812">Transmembrane</keyword>
<evidence type="ECO:0000256" key="4">
    <source>
        <dbReference type="ARBA" id="ARBA00022989"/>
    </source>
</evidence>
<name>A0A1S3JIX4_LINAN</name>
<dbReference type="Pfam" id="PF03311">
    <property type="entry name" value="Cornichon"/>
    <property type="match status" value="1"/>
</dbReference>
<sequence>MSVDSLLFIFALLDGACLLFLTVYFVITLSDLECDYLNATTCCNRLNMWVFPELAAHTILTFFFLITFNWGVFLLNTPLAGWQIYKYLKKPAGNVGIFDPAEIHNRHQLRSHMKEAMIKLAVHLIFFFIYLYCMILALLS</sequence>
<evidence type="ECO:0000256" key="2">
    <source>
        <dbReference type="ARBA" id="ARBA00010095"/>
    </source>
</evidence>
<gene>
    <name evidence="8" type="primary">LOC106173311</name>
</gene>
<dbReference type="STRING" id="7574.A0A1S3JIX4"/>
<dbReference type="KEGG" id="lak:106173311"/>
<dbReference type="InterPro" id="IPR003377">
    <property type="entry name" value="Cornichon"/>
</dbReference>
<evidence type="ECO:0000256" key="6">
    <source>
        <dbReference type="SAM" id="Phobius"/>
    </source>
</evidence>
<feature type="transmembrane region" description="Helical" evidence="6">
    <location>
        <begin position="7"/>
        <end position="27"/>
    </location>
</feature>
<evidence type="ECO:0000313" key="8">
    <source>
        <dbReference type="RefSeq" id="XP_013409854.1"/>
    </source>
</evidence>
<dbReference type="InParanoid" id="A0A1S3JIX4"/>